<organism evidence="1 2">
    <name type="scientific">Stutzerimonas stutzeri KOS6</name>
    <dbReference type="NCBI Taxonomy" id="1218352"/>
    <lineage>
        <taxon>Bacteria</taxon>
        <taxon>Pseudomonadati</taxon>
        <taxon>Pseudomonadota</taxon>
        <taxon>Gammaproteobacteria</taxon>
        <taxon>Pseudomonadales</taxon>
        <taxon>Pseudomonadaceae</taxon>
        <taxon>Stutzerimonas</taxon>
    </lineage>
</organism>
<dbReference type="EMBL" id="AMCZ02000016">
    <property type="protein sequence ID" value="EWC40836.1"/>
    <property type="molecule type" value="Genomic_DNA"/>
</dbReference>
<proteinExistence type="predicted"/>
<reference evidence="1 2" key="1">
    <citation type="journal article" date="2013" name="Genome Announc.">
        <title>Draft Genome of the Nitrogen-Fixing Bacterium Pseudomonas stutzeri Strain KOS6 Isolated from Industrial Hydrocarbon Sludge.</title>
        <authorList>
            <person name="Grigoryeva T.V."/>
            <person name="Laikov A.V."/>
            <person name="Naumova R.P."/>
            <person name="Manolov A.I."/>
            <person name="Larin A.K."/>
            <person name="Karpova I.Y."/>
            <person name="Semashko T.A."/>
            <person name="Alexeev D.G."/>
            <person name="Kostryukova E.S."/>
            <person name="Muller R."/>
            <person name="Govorun V.M."/>
        </authorList>
    </citation>
    <scope>NUCLEOTIDE SEQUENCE [LARGE SCALE GENOMIC DNA]</scope>
    <source>
        <strain evidence="1 2">KOS6</strain>
    </source>
</reference>
<evidence type="ECO:0000313" key="1">
    <source>
        <dbReference type="EMBL" id="EWC40836.1"/>
    </source>
</evidence>
<dbReference type="HOGENOM" id="CLU_2790858_0_0_6"/>
<dbReference type="AlphaFoldDB" id="A0A061JM95"/>
<protein>
    <submittedName>
        <fullName evidence="1">Uncharacterized protein</fullName>
    </submittedName>
</protein>
<evidence type="ECO:0000313" key="2">
    <source>
        <dbReference type="Proteomes" id="UP000026923"/>
    </source>
</evidence>
<gene>
    <name evidence="1" type="ORF">B597_013475</name>
</gene>
<comment type="caution">
    <text evidence="1">The sequence shown here is derived from an EMBL/GenBank/DDBJ whole genome shotgun (WGS) entry which is preliminary data.</text>
</comment>
<sequence length="68" mass="7198">MNPQDFPIDALSLSIARADAVLALISTQFDDPDADQHPAEVNSDAIGAVRAELAAVRALIAEQLRVTV</sequence>
<name>A0A061JM95_STUST</name>
<dbReference type="RefSeq" id="WP_003296348.1">
    <property type="nucleotide sequence ID" value="NZ_KK020676.1"/>
</dbReference>
<dbReference type="Proteomes" id="UP000026923">
    <property type="component" value="Unassembled WGS sequence"/>
</dbReference>
<accession>A0A061JM95</accession>